<gene>
    <name evidence="5" type="ORF">LFW2832_01134</name>
</gene>
<dbReference type="Gene3D" id="3.30.70.240">
    <property type="match status" value="1"/>
</dbReference>
<proteinExistence type="inferred from homology"/>
<dbReference type="AlphaFoldDB" id="A0A5E4LT98"/>
<name>A0A5E4LT98_9ARCH</name>
<dbReference type="Pfam" id="PF20268">
    <property type="entry name" value="SBDS_C"/>
    <property type="match status" value="1"/>
</dbReference>
<dbReference type="InterPro" id="IPR019783">
    <property type="entry name" value="SDO1/SBDS_N"/>
</dbReference>
<comment type="similarity">
    <text evidence="1">Belongs to the SDO1/SBDS family.</text>
</comment>
<dbReference type="NCBIfam" id="TIGR00291">
    <property type="entry name" value="RNA_SBDS"/>
    <property type="match status" value="1"/>
</dbReference>
<evidence type="ECO:0000256" key="1">
    <source>
        <dbReference type="ARBA" id="ARBA00007433"/>
    </source>
</evidence>
<comment type="caution">
    <text evidence="5">The sequence shown here is derived from an EMBL/GenBank/DDBJ whole genome shotgun (WGS) entry which is preliminary data.</text>
</comment>
<dbReference type="InterPro" id="IPR002140">
    <property type="entry name" value="Sdo1/SBDS"/>
</dbReference>
<dbReference type="PANTHER" id="PTHR10927">
    <property type="entry name" value="RIBOSOME MATURATION PROTEIN SBDS"/>
    <property type="match status" value="1"/>
</dbReference>
<organism evidence="5 6">
    <name type="scientific">Candidatus Bilamarchaeum dharawalense</name>
    <dbReference type="NCBI Taxonomy" id="2885759"/>
    <lineage>
        <taxon>Archaea</taxon>
        <taxon>Candidatus Micrarchaeota</taxon>
        <taxon>Candidatus Micrarchaeia</taxon>
        <taxon>Candidatus Anstonellales</taxon>
        <taxon>Candidatus Bilamarchaeaceae</taxon>
        <taxon>Candidatus Bilamarchaeum</taxon>
    </lineage>
</organism>
<evidence type="ECO:0000259" key="2">
    <source>
        <dbReference type="Pfam" id="PF01172"/>
    </source>
</evidence>
<feature type="domain" description="Ribosome maturation protein SDO1/SBDS C-terminal" evidence="4">
    <location>
        <begin position="165"/>
        <end position="229"/>
    </location>
</feature>
<dbReference type="InterPro" id="IPR018978">
    <property type="entry name" value="SDO1/SBDS_central"/>
</dbReference>
<protein>
    <submittedName>
        <fullName evidence="5">Ribosome maturation protein SDO1</fullName>
    </submittedName>
</protein>
<dbReference type="InterPro" id="IPR035647">
    <property type="entry name" value="EFG_III/V"/>
</dbReference>
<dbReference type="SUPFAM" id="SSF109728">
    <property type="entry name" value="Hypothetical protein AF0491, middle domain"/>
    <property type="match status" value="1"/>
</dbReference>
<evidence type="ECO:0000313" key="6">
    <source>
        <dbReference type="Proteomes" id="UP000789941"/>
    </source>
</evidence>
<dbReference type="InterPro" id="IPR036786">
    <property type="entry name" value="Ribosome_mat_SBDS_N_sf"/>
</dbReference>
<feature type="domain" description="Ribosome maturation protein SDO1/SBDS central" evidence="3">
    <location>
        <begin position="101"/>
        <end position="162"/>
    </location>
</feature>
<dbReference type="Gene3D" id="1.10.10.900">
    <property type="entry name" value="SBDS protein C-terminal domain, subdomain 1"/>
    <property type="match status" value="1"/>
</dbReference>
<sequence length="230" mass="26320">MVTLDRAIIASYEKGGKRFELYIDPDAAYAYLDKRKTDVKNMLVAEEVYADAKKAEKAKPSDIQTVFGTSDIMLILEFIMKNGEVQLTTEQKRKKVEEKRKQIIAILLREAIDPRTKTPHTQLRIENALEQVRIHIDPFKDPREQLEEVVKALRPVLPMKFEKVKMAVKVPAAFAHRTYGTLKNYGIEKEEWTKSGDLIVVVEIFGGLQGEFLDKLNKLTTGQVETKLLT</sequence>
<accession>A0A5E4LT98</accession>
<dbReference type="Gene3D" id="3.30.1250.10">
    <property type="entry name" value="Ribosome maturation protein SBDS, N-terminal domain"/>
    <property type="match status" value="1"/>
</dbReference>
<evidence type="ECO:0000313" key="5">
    <source>
        <dbReference type="EMBL" id="VVC04821.1"/>
    </source>
</evidence>
<dbReference type="GO" id="GO:0042256">
    <property type="term" value="P:cytosolic ribosome assembly"/>
    <property type="evidence" value="ECO:0007669"/>
    <property type="project" value="InterPro"/>
</dbReference>
<dbReference type="Proteomes" id="UP000789941">
    <property type="component" value="Unassembled WGS sequence"/>
</dbReference>
<evidence type="ECO:0000259" key="4">
    <source>
        <dbReference type="Pfam" id="PF20268"/>
    </source>
</evidence>
<dbReference type="InterPro" id="IPR046928">
    <property type="entry name" value="SDO1/SBDS_C"/>
</dbReference>
<dbReference type="SUPFAM" id="SSF89895">
    <property type="entry name" value="FYSH domain"/>
    <property type="match status" value="1"/>
</dbReference>
<feature type="domain" description="Ribosome maturation protein SDO1/SBDS N-terminal" evidence="2">
    <location>
        <begin position="8"/>
        <end position="93"/>
    </location>
</feature>
<dbReference type="InterPro" id="IPR039100">
    <property type="entry name" value="Sdo1/SBDS-like"/>
</dbReference>
<evidence type="ECO:0000259" key="3">
    <source>
        <dbReference type="Pfam" id="PF09377"/>
    </source>
</evidence>
<dbReference type="EMBL" id="CABMJJ010000011">
    <property type="protein sequence ID" value="VVC04821.1"/>
    <property type="molecule type" value="Genomic_DNA"/>
</dbReference>
<dbReference type="InterPro" id="IPR037188">
    <property type="entry name" value="Sdo1/SBDS_central_sf"/>
</dbReference>
<dbReference type="PANTHER" id="PTHR10927:SF4">
    <property type="entry name" value="RIBOSOME MATURATION PROTEIN SDO1 HOMOLOG"/>
    <property type="match status" value="1"/>
</dbReference>
<dbReference type="Pfam" id="PF09377">
    <property type="entry name" value="SBDS_domain_II"/>
    <property type="match status" value="1"/>
</dbReference>
<reference evidence="5 6" key="1">
    <citation type="submission" date="2019-08" db="EMBL/GenBank/DDBJ databases">
        <authorList>
            <person name="Vazquez-Campos X."/>
        </authorList>
    </citation>
    <scope>NUCLEOTIDE SEQUENCE [LARGE SCALE GENOMIC DNA]</scope>
    <source>
        <strain evidence="5">LFW-283_2</strain>
    </source>
</reference>
<dbReference type="SUPFAM" id="SSF54980">
    <property type="entry name" value="EF-G C-terminal domain-like"/>
    <property type="match status" value="1"/>
</dbReference>
<dbReference type="Pfam" id="PF01172">
    <property type="entry name" value="SBDS_N"/>
    <property type="match status" value="1"/>
</dbReference>